<dbReference type="PROSITE" id="PS50994">
    <property type="entry name" value="INTEGRASE"/>
    <property type="match status" value="1"/>
</dbReference>
<evidence type="ECO:0000313" key="2">
    <source>
        <dbReference type="EMBL" id="CAF4097650.1"/>
    </source>
</evidence>
<evidence type="ECO:0000313" key="3">
    <source>
        <dbReference type="Proteomes" id="UP000663844"/>
    </source>
</evidence>
<dbReference type="PANTHER" id="PTHR37984">
    <property type="entry name" value="PROTEIN CBG26694"/>
    <property type="match status" value="1"/>
</dbReference>
<reference evidence="2" key="1">
    <citation type="submission" date="2021-02" db="EMBL/GenBank/DDBJ databases">
        <authorList>
            <person name="Nowell W R."/>
        </authorList>
    </citation>
    <scope>NUCLEOTIDE SEQUENCE</scope>
</reference>
<organism evidence="2 3">
    <name type="scientific">Adineta steineri</name>
    <dbReference type="NCBI Taxonomy" id="433720"/>
    <lineage>
        <taxon>Eukaryota</taxon>
        <taxon>Metazoa</taxon>
        <taxon>Spiralia</taxon>
        <taxon>Gnathifera</taxon>
        <taxon>Rotifera</taxon>
        <taxon>Eurotatoria</taxon>
        <taxon>Bdelloidea</taxon>
        <taxon>Adinetida</taxon>
        <taxon>Adinetidae</taxon>
        <taxon>Adineta</taxon>
    </lineage>
</organism>
<dbReference type="PANTHER" id="PTHR37984:SF5">
    <property type="entry name" value="PROTEIN NYNRIN-LIKE"/>
    <property type="match status" value="1"/>
</dbReference>
<dbReference type="Pfam" id="PF00665">
    <property type="entry name" value="rve"/>
    <property type="match status" value="1"/>
</dbReference>
<evidence type="ECO:0000259" key="1">
    <source>
        <dbReference type="PROSITE" id="PS50994"/>
    </source>
</evidence>
<dbReference type="InterPro" id="IPR012337">
    <property type="entry name" value="RNaseH-like_sf"/>
</dbReference>
<dbReference type="SUPFAM" id="SSF53098">
    <property type="entry name" value="Ribonuclease H-like"/>
    <property type="match status" value="1"/>
</dbReference>
<sequence length="322" mass="37702">MTSILSTDNESRQFFYKQADQHINSINIKFQEKAVITNKMNEKIITCLQNNLSSTENNSRFISWCRNSFALRVIGTRQFLCDIKFGKPILLYENMYDIYKKIHTEAAHGGRDKCLDSVLINYSWFNRDLLQIFLKNCSSYQKRKSILKPILSKPIIALEFMTRVQMDLVDLRTRPDASSNGKIYKWILQLKDHFTKFCWARALQNKESREVYHCVREIFFMFGPPRILQSDNGREFTNELINSLQIDFSNMRTVHGRPRHPQTQGLIERANAILTNALGKWMEDHSTSHWIEGLSSVIFSINTRTTYTTKTTPYQLVFGQDI</sequence>
<proteinExistence type="predicted"/>
<dbReference type="Proteomes" id="UP000663844">
    <property type="component" value="Unassembled WGS sequence"/>
</dbReference>
<dbReference type="InterPro" id="IPR050951">
    <property type="entry name" value="Retrovirus_Pol_polyprotein"/>
</dbReference>
<dbReference type="Gene3D" id="3.30.420.10">
    <property type="entry name" value="Ribonuclease H-like superfamily/Ribonuclease H"/>
    <property type="match status" value="1"/>
</dbReference>
<accession>A0A819UIP1</accession>
<protein>
    <recommendedName>
        <fullName evidence="1">Integrase catalytic domain-containing protein</fullName>
    </recommendedName>
</protein>
<gene>
    <name evidence="2" type="ORF">OXD698_LOCUS35251</name>
</gene>
<feature type="domain" description="Integrase catalytic" evidence="1">
    <location>
        <begin position="150"/>
        <end position="321"/>
    </location>
</feature>
<dbReference type="GO" id="GO:0015074">
    <property type="term" value="P:DNA integration"/>
    <property type="evidence" value="ECO:0007669"/>
    <property type="project" value="InterPro"/>
</dbReference>
<feature type="non-terminal residue" evidence="2">
    <location>
        <position position="1"/>
    </location>
</feature>
<name>A0A819UIP1_9BILA</name>
<dbReference type="GO" id="GO:0003676">
    <property type="term" value="F:nucleic acid binding"/>
    <property type="evidence" value="ECO:0007669"/>
    <property type="project" value="InterPro"/>
</dbReference>
<dbReference type="EMBL" id="CAJOAZ010005376">
    <property type="protein sequence ID" value="CAF4097650.1"/>
    <property type="molecule type" value="Genomic_DNA"/>
</dbReference>
<dbReference type="AlphaFoldDB" id="A0A819UIP1"/>
<dbReference type="InterPro" id="IPR001584">
    <property type="entry name" value="Integrase_cat-core"/>
</dbReference>
<comment type="caution">
    <text evidence="2">The sequence shown here is derived from an EMBL/GenBank/DDBJ whole genome shotgun (WGS) entry which is preliminary data.</text>
</comment>
<dbReference type="InterPro" id="IPR036397">
    <property type="entry name" value="RNaseH_sf"/>
</dbReference>